<dbReference type="RefSeq" id="XP_013330467.1">
    <property type="nucleotide sequence ID" value="XM_013475013.1"/>
</dbReference>
<feature type="compositionally biased region" description="Low complexity" evidence="1">
    <location>
        <begin position="184"/>
        <end position="203"/>
    </location>
</feature>
<organism evidence="2 3">
    <name type="scientific">Rasamsonia emersonii (strain ATCC 16479 / CBS 393.64 / IMI 116815)</name>
    <dbReference type="NCBI Taxonomy" id="1408163"/>
    <lineage>
        <taxon>Eukaryota</taxon>
        <taxon>Fungi</taxon>
        <taxon>Dikarya</taxon>
        <taxon>Ascomycota</taxon>
        <taxon>Pezizomycotina</taxon>
        <taxon>Eurotiomycetes</taxon>
        <taxon>Eurotiomycetidae</taxon>
        <taxon>Eurotiales</taxon>
        <taxon>Trichocomaceae</taxon>
        <taxon>Rasamsonia</taxon>
    </lineage>
</organism>
<dbReference type="Proteomes" id="UP000053958">
    <property type="component" value="Unassembled WGS sequence"/>
</dbReference>
<feature type="compositionally biased region" description="Acidic residues" evidence="1">
    <location>
        <begin position="118"/>
        <end position="127"/>
    </location>
</feature>
<evidence type="ECO:0000313" key="3">
    <source>
        <dbReference type="Proteomes" id="UP000053958"/>
    </source>
</evidence>
<feature type="compositionally biased region" description="Polar residues" evidence="1">
    <location>
        <begin position="257"/>
        <end position="266"/>
    </location>
</feature>
<feature type="compositionally biased region" description="Polar residues" evidence="1">
    <location>
        <begin position="167"/>
        <end position="183"/>
    </location>
</feature>
<feature type="compositionally biased region" description="Polar residues" evidence="1">
    <location>
        <begin position="218"/>
        <end position="227"/>
    </location>
</feature>
<feature type="compositionally biased region" description="Low complexity" evidence="1">
    <location>
        <begin position="287"/>
        <end position="298"/>
    </location>
</feature>
<sequence>MPPKKALAAATESGAVSAREMKPEEAFFLVECVRAIDTDGLVNLTKVTNALGNKSIPAMGNRFRALRKKYGLNLGAKSGSCVITSQDGGNSAAGPASSSQESSSFATPAKTPVKVEADSDEDKESDEATPVPVTAKKANVRRPRKGAKANQGPISAAKTPLPATPVIPSSANESSCFPESTTKATPTPNPAAAASGSGVNAVPPKRGRRACPGASKPVNKSSVSFDPSVNMEDVPAPPDTRNIAGRKNPNPLPKNGVVNNNQSSEFPSAYADWERWSEHVQKEVQAKSKTAAKTASASGDGEDEATPVAKH</sequence>
<accession>A0A0F4Z0H8</accession>
<comment type="caution">
    <text evidence="2">The sequence shown here is derived from an EMBL/GenBank/DDBJ whole genome shotgun (WGS) entry which is preliminary data.</text>
</comment>
<feature type="compositionally biased region" description="Basic residues" evidence="1">
    <location>
        <begin position="138"/>
        <end position="147"/>
    </location>
</feature>
<dbReference type="OrthoDB" id="4227343at2759"/>
<gene>
    <name evidence="2" type="ORF">T310_2086</name>
</gene>
<dbReference type="AlphaFoldDB" id="A0A0F4Z0H8"/>
<name>A0A0F4Z0H8_RASE3</name>
<proteinExistence type="predicted"/>
<dbReference type="GeneID" id="25314437"/>
<keyword evidence="3" id="KW-1185">Reference proteome</keyword>
<protein>
    <submittedName>
        <fullName evidence="2">Uncharacterized protein</fullName>
    </submittedName>
</protein>
<feature type="compositionally biased region" description="Low complexity" evidence="1">
    <location>
        <begin position="88"/>
        <end position="109"/>
    </location>
</feature>
<reference evidence="2 3" key="1">
    <citation type="submission" date="2015-04" db="EMBL/GenBank/DDBJ databases">
        <authorList>
            <person name="Heijne W.H."/>
            <person name="Fedorova N.D."/>
            <person name="Nierman W.C."/>
            <person name="Vollebregt A.W."/>
            <person name="Zhao Z."/>
            <person name="Wu L."/>
            <person name="Kumar M."/>
            <person name="Stam H."/>
            <person name="van den Berg M.A."/>
            <person name="Pel H.J."/>
        </authorList>
    </citation>
    <scope>NUCLEOTIDE SEQUENCE [LARGE SCALE GENOMIC DNA]</scope>
    <source>
        <strain evidence="2 3">CBS 393.64</strain>
    </source>
</reference>
<dbReference type="EMBL" id="LASV01000084">
    <property type="protein sequence ID" value="KKA23855.1"/>
    <property type="molecule type" value="Genomic_DNA"/>
</dbReference>
<feature type="compositionally biased region" description="Basic and acidic residues" evidence="1">
    <location>
        <begin position="272"/>
        <end position="286"/>
    </location>
</feature>
<evidence type="ECO:0000313" key="2">
    <source>
        <dbReference type="EMBL" id="KKA23855.1"/>
    </source>
</evidence>
<feature type="region of interest" description="Disordered" evidence="1">
    <location>
        <begin position="86"/>
        <end position="311"/>
    </location>
</feature>
<evidence type="ECO:0000256" key="1">
    <source>
        <dbReference type="SAM" id="MobiDB-lite"/>
    </source>
</evidence>